<reference evidence="10 11" key="1">
    <citation type="journal article" date="2019" name="Nat. Microbiol.">
        <title>Mediterranean grassland soil C-N compound turnover is dependent on rainfall and depth, and is mediated by genomically divergent microorganisms.</title>
        <authorList>
            <person name="Diamond S."/>
            <person name="Andeer P.F."/>
            <person name="Li Z."/>
            <person name="Crits-Christoph A."/>
            <person name="Burstein D."/>
            <person name="Anantharaman K."/>
            <person name="Lane K.R."/>
            <person name="Thomas B.C."/>
            <person name="Pan C."/>
            <person name="Northen T.R."/>
            <person name="Banfield J.F."/>
        </authorList>
    </citation>
    <scope>NUCLEOTIDE SEQUENCE [LARGE SCALE GENOMIC DNA]</scope>
    <source>
        <strain evidence="10">NP_4</strain>
    </source>
</reference>
<evidence type="ECO:0000259" key="9">
    <source>
        <dbReference type="PROSITE" id="PS50928"/>
    </source>
</evidence>
<evidence type="ECO:0000256" key="7">
    <source>
        <dbReference type="RuleBase" id="RU363032"/>
    </source>
</evidence>
<proteinExistence type="inferred from homology"/>
<feature type="transmembrane region" description="Helical" evidence="7">
    <location>
        <begin position="92"/>
        <end position="118"/>
    </location>
</feature>
<dbReference type="InterPro" id="IPR000515">
    <property type="entry name" value="MetI-like"/>
</dbReference>
<dbReference type="Pfam" id="PF00528">
    <property type="entry name" value="BPD_transp_1"/>
    <property type="match status" value="1"/>
</dbReference>
<dbReference type="CDD" id="cd06261">
    <property type="entry name" value="TM_PBP2"/>
    <property type="match status" value="1"/>
</dbReference>
<evidence type="ECO:0000256" key="4">
    <source>
        <dbReference type="ARBA" id="ARBA00022692"/>
    </source>
</evidence>
<comment type="subcellular location">
    <subcellularLocation>
        <location evidence="1 7">Cell membrane</location>
        <topology evidence="1 7">Multi-pass membrane protein</topology>
    </subcellularLocation>
</comment>
<dbReference type="GO" id="GO:0055085">
    <property type="term" value="P:transmembrane transport"/>
    <property type="evidence" value="ECO:0007669"/>
    <property type="project" value="InterPro"/>
</dbReference>
<feature type="transmembrane region" description="Helical" evidence="7">
    <location>
        <begin position="256"/>
        <end position="279"/>
    </location>
</feature>
<keyword evidence="2 7" id="KW-0813">Transport</keyword>
<accession>A0A537KUQ3</accession>
<evidence type="ECO:0000256" key="3">
    <source>
        <dbReference type="ARBA" id="ARBA00022475"/>
    </source>
</evidence>
<keyword evidence="3" id="KW-1003">Cell membrane</keyword>
<name>A0A537KUQ3_9BACT</name>
<keyword evidence="6 7" id="KW-0472">Membrane</keyword>
<dbReference type="PANTHER" id="PTHR43386">
    <property type="entry name" value="OLIGOPEPTIDE TRANSPORT SYSTEM PERMEASE PROTEIN APPC"/>
    <property type="match status" value="1"/>
</dbReference>
<feature type="region of interest" description="Disordered" evidence="8">
    <location>
        <begin position="1"/>
        <end position="20"/>
    </location>
</feature>
<dbReference type="Proteomes" id="UP000319353">
    <property type="component" value="Unassembled WGS sequence"/>
</dbReference>
<protein>
    <submittedName>
        <fullName evidence="10">ABC transporter permease</fullName>
    </submittedName>
</protein>
<sequence>MSEGARGRGSGPPTPSVGRSAWERLRRRKTATAGLVILGLLLAGSLAAPLLMGDPNEVDFAGVLQPPSLEHLLGTDQLGRDLLTRVAYGGRISFLIGALAVALGLAAGIPVGVISGYVGGTLDLLVQRGVDLLLAFPGFLLALTLIAVLGVGVTNVVVSVAAAAMPVYIRLVRGATLSIREQAYVEAARALGAGDAAIIVRHVLPNCLTPVIVQSTLQLGAAILTAAGLGFLGLGVKPPTPEWGTMLGEGQTYLLSYWFIATFPGLAIFLVVMAFNLVGDGLRDALDPRMRVLGS</sequence>
<comment type="caution">
    <text evidence="10">The sequence shown here is derived from an EMBL/GenBank/DDBJ whole genome shotgun (WGS) entry which is preliminary data.</text>
</comment>
<gene>
    <name evidence="10" type="ORF">E6H01_10950</name>
</gene>
<evidence type="ECO:0000256" key="2">
    <source>
        <dbReference type="ARBA" id="ARBA00022448"/>
    </source>
</evidence>
<dbReference type="AlphaFoldDB" id="A0A537KUQ3"/>
<dbReference type="EMBL" id="VBAL01000134">
    <property type="protein sequence ID" value="TMI99479.1"/>
    <property type="molecule type" value="Genomic_DNA"/>
</dbReference>
<keyword evidence="5 7" id="KW-1133">Transmembrane helix</keyword>
<evidence type="ECO:0000313" key="11">
    <source>
        <dbReference type="Proteomes" id="UP000319353"/>
    </source>
</evidence>
<keyword evidence="4 7" id="KW-0812">Transmembrane</keyword>
<feature type="domain" description="ABC transmembrane type-1" evidence="9">
    <location>
        <begin position="90"/>
        <end position="279"/>
    </location>
</feature>
<feature type="transmembrane region" description="Helical" evidence="7">
    <location>
        <begin position="219"/>
        <end position="236"/>
    </location>
</feature>
<evidence type="ECO:0000256" key="1">
    <source>
        <dbReference type="ARBA" id="ARBA00004651"/>
    </source>
</evidence>
<feature type="transmembrane region" description="Helical" evidence="7">
    <location>
        <begin position="130"/>
        <end position="150"/>
    </location>
</feature>
<dbReference type="GO" id="GO:0005886">
    <property type="term" value="C:plasma membrane"/>
    <property type="evidence" value="ECO:0007669"/>
    <property type="project" value="UniProtKB-SubCell"/>
</dbReference>
<evidence type="ECO:0000256" key="5">
    <source>
        <dbReference type="ARBA" id="ARBA00022989"/>
    </source>
</evidence>
<evidence type="ECO:0000256" key="8">
    <source>
        <dbReference type="SAM" id="MobiDB-lite"/>
    </source>
</evidence>
<dbReference type="PROSITE" id="PS50928">
    <property type="entry name" value="ABC_TM1"/>
    <property type="match status" value="1"/>
</dbReference>
<dbReference type="SUPFAM" id="SSF161098">
    <property type="entry name" value="MetI-like"/>
    <property type="match status" value="1"/>
</dbReference>
<evidence type="ECO:0000256" key="6">
    <source>
        <dbReference type="ARBA" id="ARBA00023136"/>
    </source>
</evidence>
<dbReference type="PANTHER" id="PTHR43386:SF25">
    <property type="entry name" value="PEPTIDE ABC TRANSPORTER PERMEASE PROTEIN"/>
    <property type="match status" value="1"/>
</dbReference>
<dbReference type="InterPro" id="IPR035906">
    <property type="entry name" value="MetI-like_sf"/>
</dbReference>
<feature type="transmembrane region" description="Helical" evidence="7">
    <location>
        <begin position="33"/>
        <end position="52"/>
    </location>
</feature>
<evidence type="ECO:0000313" key="10">
    <source>
        <dbReference type="EMBL" id="TMI99479.1"/>
    </source>
</evidence>
<dbReference type="Gene3D" id="1.10.3720.10">
    <property type="entry name" value="MetI-like"/>
    <property type="match status" value="1"/>
</dbReference>
<comment type="similarity">
    <text evidence="7">Belongs to the binding-protein-dependent transport system permease family.</text>
</comment>
<dbReference type="InterPro" id="IPR025966">
    <property type="entry name" value="OppC_N"/>
</dbReference>
<dbReference type="Pfam" id="PF12911">
    <property type="entry name" value="OppC_N"/>
    <property type="match status" value="1"/>
</dbReference>
<organism evidence="10 11">
    <name type="scientific">Candidatus Segetimicrobium genomatis</name>
    <dbReference type="NCBI Taxonomy" id="2569760"/>
    <lineage>
        <taxon>Bacteria</taxon>
        <taxon>Bacillati</taxon>
        <taxon>Candidatus Sysuimicrobiota</taxon>
        <taxon>Candidatus Sysuimicrobiia</taxon>
        <taxon>Candidatus Sysuimicrobiales</taxon>
        <taxon>Candidatus Segetimicrobiaceae</taxon>
        <taxon>Candidatus Segetimicrobium</taxon>
    </lineage>
</organism>
<dbReference type="InterPro" id="IPR050366">
    <property type="entry name" value="BP-dependent_transpt_permease"/>
</dbReference>